<dbReference type="GO" id="GO:0008168">
    <property type="term" value="F:methyltransferase activity"/>
    <property type="evidence" value="ECO:0007669"/>
    <property type="project" value="UniProtKB-KW"/>
</dbReference>
<proteinExistence type="predicted"/>
<dbReference type="OrthoDB" id="5502211at2"/>
<dbReference type="GO" id="GO:0005737">
    <property type="term" value="C:cytoplasm"/>
    <property type="evidence" value="ECO:0007669"/>
    <property type="project" value="TreeGrafter"/>
</dbReference>
<dbReference type="RefSeq" id="WP_111743251.1">
    <property type="nucleotide sequence ID" value="NZ_CP046314.1"/>
</dbReference>
<name>A0A2X4R238_9BACL</name>
<dbReference type="AlphaFoldDB" id="A0A2X4R238"/>
<protein>
    <submittedName>
        <fullName evidence="1">Methyltransferase</fullName>
    </submittedName>
</protein>
<dbReference type="InterPro" id="IPR025714">
    <property type="entry name" value="Methyltranfer_dom"/>
</dbReference>
<gene>
    <name evidence="1" type="ORF">FOC49_04985</name>
</gene>
<dbReference type="PANTHER" id="PTHR13369:SF3">
    <property type="entry name" value="METHYLTRANSFERASE DOMAIN-CONTAINING PROTEIN"/>
    <property type="match status" value="1"/>
</dbReference>
<dbReference type="PANTHER" id="PTHR13369">
    <property type="match status" value="1"/>
</dbReference>
<dbReference type="GO" id="GO:0032259">
    <property type="term" value="P:methylation"/>
    <property type="evidence" value="ECO:0007669"/>
    <property type="project" value="UniProtKB-KW"/>
</dbReference>
<dbReference type="Pfam" id="PF13679">
    <property type="entry name" value="Methyltransf_32"/>
    <property type="match status" value="1"/>
</dbReference>
<dbReference type="EMBL" id="CP046314">
    <property type="protein sequence ID" value="QGS09270.1"/>
    <property type="molecule type" value="Genomic_DNA"/>
</dbReference>
<keyword evidence="1" id="KW-0808">Transferase</keyword>
<keyword evidence="1" id="KW-0489">Methyltransferase</keyword>
<dbReference type="InterPro" id="IPR029063">
    <property type="entry name" value="SAM-dependent_MTases_sf"/>
</dbReference>
<accession>A0A2X4R238</accession>
<organism evidence="1 2">
    <name type="scientific">Gemella morbillorum</name>
    <dbReference type="NCBI Taxonomy" id="29391"/>
    <lineage>
        <taxon>Bacteria</taxon>
        <taxon>Bacillati</taxon>
        <taxon>Bacillota</taxon>
        <taxon>Bacilli</taxon>
        <taxon>Bacillales</taxon>
        <taxon>Gemellaceae</taxon>
        <taxon>Gemella</taxon>
    </lineage>
</organism>
<reference evidence="1 2" key="1">
    <citation type="submission" date="2019-11" db="EMBL/GenBank/DDBJ databases">
        <title>FDA dAtabase for Regulatory Grade micrObial Sequences (FDA-ARGOS): Supporting development and validation of Infectious Disease Dx tests.</title>
        <authorList>
            <person name="Turner S."/>
            <person name="Byrd R."/>
            <person name="Tallon L."/>
            <person name="Sadzewicz L."/>
            <person name="Vavikolanu K."/>
            <person name="Mehta A."/>
            <person name="Aluvathingal J."/>
            <person name="Nadendla S."/>
            <person name="Myers T."/>
            <person name="Yan Y."/>
            <person name="Sichtig H."/>
        </authorList>
    </citation>
    <scope>NUCLEOTIDE SEQUENCE [LARGE SCALE GENOMIC DNA]</scope>
    <source>
        <strain evidence="1 2">FDAARGOS_741</strain>
    </source>
</reference>
<evidence type="ECO:0000313" key="2">
    <source>
        <dbReference type="Proteomes" id="UP000425411"/>
    </source>
</evidence>
<dbReference type="CDD" id="cd02440">
    <property type="entry name" value="AdoMet_MTases"/>
    <property type="match status" value="1"/>
</dbReference>
<evidence type="ECO:0000313" key="1">
    <source>
        <dbReference type="EMBL" id="QGS09270.1"/>
    </source>
</evidence>
<keyword evidence="2" id="KW-1185">Reference proteome</keyword>
<sequence length="391" mass="45651">MNHEIISELLSHIKNNNLSKITFSNIRNKESELDKVIAKPVNIKNNINIQFEYRYKRIIKHENIITANVDKIKIMLEELFSLAKDISVITSDEIINIKISKKFKVSINKKKTEKKNISFEHNTSKEYFLDEKQKYDFLIELGIQNKEGKILKARYNKFRQINKYLEFIKHATTQLDTKNQITILDFGSGKSYLTFSAYYYLTEILKLNVKIIGIDLKKEVIENCNNIAKKLNFNNLEFIYGDVIDYENKNKIDMVISLHACNTATDIALLKSLGWNTKVFFAVPCCQKEVNSQLDSTFIPFMLKHGIIKEKFSTLLTDSIRSEVLEVFGYKSDIVEFISEENTPKNQLIRAYKTTDKINFEKLVSLERFVESLNIKMFLLDEVKKLINSKE</sequence>
<dbReference type="GeneID" id="93207734"/>
<dbReference type="Gene3D" id="3.40.50.150">
    <property type="entry name" value="Vaccinia Virus protein VP39"/>
    <property type="match status" value="1"/>
</dbReference>
<dbReference type="Proteomes" id="UP000425411">
    <property type="component" value="Chromosome"/>
</dbReference>
<dbReference type="SUPFAM" id="SSF53335">
    <property type="entry name" value="S-adenosyl-L-methionine-dependent methyltransferases"/>
    <property type="match status" value="1"/>
</dbReference>